<organism evidence="2">
    <name type="scientific">Eremomyces bilateralis CBS 781.70</name>
    <dbReference type="NCBI Taxonomy" id="1392243"/>
    <lineage>
        <taxon>Eukaryota</taxon>
        <taxon>Fungi</taxon>
        <taxon>Dikarya</taxon>
        <taxon>Ascomycota</taxon>
        <taxon>Pezizomycotina</taxon>
        <taxon>Dothideomycetes</taxon>
        <taxon>Dothideomycetes incertae sedis</taxon>
        <taxon>Eremomycetales</taxon>
        <taxon>Eremomycetaceae</taxon>
        <taxon>Eremomyces</taxon>
    </lineage>
</organism>
<reference evidence="2 4" key="1">
    <citation type="submission" date="2020-01" db="EMBL/GenBank/DDBJ databases">
        <authorList>
            <consortium name="DOE Joint Genome Institute"/>
            <person name="Haridas S."/>
            <person name="Albert R."/>
            <person name="Binder M."/>
            <person name="Bloem J."/>
            <person name="Labutti K."/>
            <person name="Salamov A."/>
            <person name="Andreopoulos B."/>
            <person name="Baker S.E."/>
            <person name="Barry K."/>
            <person name="Bills G."/>
            <person name="Bluhm B.H."/>
            <person name="Cannon C."/>
            <person name="Castanera R."/>
            <person name="Culley D.E."/>
            <person name="Daum C."/>
            <person name="Ezra D."/>
            <person name="Gonzalez J.B."/>
            <person name="Henrissat B."/>
            <person name="Kuo A."/>
            <person name="Liang C."/>
            <person name="Lipzen A."/>
            <person name="Lutzoni F."/>
            <person name="Magnuson J."/>
            <person name="Mondo S."/>
            <person name="Nolan M."/>
            <person name="Ohm R."/>
            <person name="Pangilinan J."/>
            <person name="Park H.-J."/>
            <person name="Ramirez L."/>
            <person name="Alfaro M."/>
            <person name="Sun H."/>
            <person name="Tritt A."/>
            <person name="Yoshinaga Y."/>
            <person name="Zwiers L.-H."/>
            <person name="Turgeon B.G."/>
            <person name="Goodwin S.B."/>
            <person name="Spatafora J.W."/>
            <person name="Crous P.W."/>
            <person name="Grigoriev I.V."/>
        </authorList>
    </citation>
    <scope>NUCLEOTIDE SEQUENCE</scope>
    <source>
        <strain evidence="2 4">CBS 781.70</strain>
    </source>
</reference>
<accession>A0A6G1FR18</accession>
<dbReference type="OrthoDB" id="771136at2759"/>
<dbReference type="InterPro" id="IPR033121">
    <property type="entry name" value="PEPTIDASE_A1"/>
</dbReference>
<evidence type="ECO:0000313" key="2">
    <source>
        <dbReference type="EMBL" id="KAF1808196.1"/>
    </source>
</evidence>
<dbReference type="SUPFAM" id="SSF50630">
    <property type="entry name" value="Acid proteases"/>
    <property type="match status" value="1"/>
</dbReference>
<dbReference type="Gene3D" id="2.40.70.10">
    <property type="entry name" value="Acid Proteases"/>
    <property type="match status" value="1"/>
</dbReference>
<dbReference type="EMBL" id="ML975188">
    <property type="protein sequence ID" value="KAF1808196.1"/>
    <property type="molecule type" value="Genomic_DNA"/>
</dbReference>
<name>A0A6G1FR18_9PEZI</name>
<gene>
    <name evidence="2 4" type="ORF">P152DRAFT_252090</name>
</gene>
<dbReference type="Pfam" id="PF00026">
    <property type="entry name" value="Asp"/>
    <property type="match status" value="1"/>
</dbReference>
<dbReference type="GeneID" id="54415286"/>
<evidence type="ECO:0000313" key="4">
    <source>
        <dbReference type="RefSeq" id="XP_033529827.1"/>
    </source>
</evidence>
<dbReference type="PROSITE" id="PS51767">
    <property type="entry name" value="PEPTIDASE_A1"/>
    <property type="match status" value="1"/>
</dbReference>
<keyword evidence="3" id="KW-1185">Reference proteome</keyword>
<evidence type="ECO:0000259" key="1">
    <source>
        <dbReference type="PROSITE" id="PS51767"/>
    </source>
</evidence>
<feature type="domain" description="Peptidase A1" evidence="1">
    <location>
        <begin position="1"/>
        <end position="147"/>
    </location>
</feature>
<reference evidence="4" key="2">
    <citation type="submission" date="2020-04" db="EMBL/GenBank/DDBJ databases">
        <authorList>
            <consortium name="NCBI Genome Project"/>
        </authorList>
    </citation>
    <scope>NUCLEOTIDE SEQUENCE</scope>
    <source>
        <strain evidence="4">CBS 781.70</strain>
    </source>
</reference>
<protein>
    <recommendedName>
        <fullName evidence="1">Peptidase A1 domain-containing protein</fullName>
    </recommendedName>
</protein>
<dbReference type="Proteomes" id="UP000504638">
    <property type="component" value="Unplaced"/>
</dbReference>
<dbReference type="InterPro" id="IPR021109">
    <property type="entry name" value="Peptidase_aspartic_dom_sf"/>
</dbReference>
<sequence>MAWATPLSSLTYENRTYEWHEAMPSSSIAVLASADPFISLPPELRGLLFAQIYHNITGMVGGQPEFPCEMRLDMADVTLELGEGDMAHNLTLSPYDYTFKVYRSSEDIEVCVFGVLRSHASQVALGWPFLRRFYTILDWDERRIRFVPKSDPE</sequence>
<evidence type="ECO:0000313" key="3">
    <source>
        <dbReference type="Proteomes" id="UP000504638"/>
    </source>
</evidence>
<proteinExistence type="predicted"/>
<dbReference type="RefSeq" id="XP_033529827.1">
    <property type="nucleotide sequence ID" value="XM_033674716.1"/>
</dbReference>
<reference evidence="4" key="3">
    <citation type="submission" date="2025-04" db="UniProtKB">
        <authorList>
            <consortium name="RefSeq"/>
        </authorList>
    </citation>
    <scope>IDENTIFICATION</scope>
    <source>
        <strain evidence="4">CBS 781.70</strain>
    </source>
</reference>
<dbReference type="AlphaFoldDB" id="A0A6G1FR18"/>